<dbReference type="SUPFAM" id="SSF55874">
    <property type="entry name" value="ATPase domain of HSP90 chaperone/DNA topoisomerase II/histidine kinase"/>
    <property type="match status" value="1"/>
</dbReference>
<evidence type="ECO:0000256" key="9">
    <source>
        <dbReference type="ARBA" id="ARBA00023012"/>
    </source>
</evidence>
<dbReference type="Pfam" id="PF00512">
    <property type="entry name" value="HisKA"/>
    <property type="match status" value="1"/>
</dbReference>
<dbReference type="GO" id="GO:0016301">
    <property type="term" value="F:kinase activity"/>
    <property type="evidence" value="ECO:0007669"/>
    <property type="project" value="UniProtKB-KW"/>
</dbReference>
<reference evidence="11" key="1">
    <citation type="submission" date="2022-07" db="EMBL/GenBank/DDBJ databases">
        <title>FELIX.</title>
        <authorList>
            <person name="Wan K.H."/>
            <person name="Park S."/>
            <person name="Lawrence Q."/>
            <person name="Eichenberger J.P."/>
            <person name="Booth B.W."/>
            <person name="Piaggio A.J."/>
            <person name="Chandler J.C."/>
            <person name="Franklin A.B."/>
            <person name="Celniker S.E."/>
        </authorList>
    </citation>
    <scope>NUCLEOTIDE SEQUENCE</scope>
    <source>
        <strain evidence="11">QA-1986 374</strain>
    </source>
</reference>
<evidence type="ECO:0000256" key="4">
    <source>
        <dbReference type="ARBA" id="ARBA00022553"/>
    </source>
</evidence>
<dbReference type="InterPro" id="IPR036890">
    <property type="entry name" value="HATPase_C_sf"/>
</dbReference>
<proteinExistence type="predicted"/>
<evidence type="ECO:0000256" key="5">
    <source>
        <dbReference type="ARBA" id="ARBA00022679"/>
    </source>
</evidence>
<sequence>MSFFLIVIIIFLLLVIGWKYVSMQKLKRELNEMHDKLSNIIEQESANKVLMQTNRTSIQQMLIQVNRLLSHNQKVVADNVRTKASMKKMLSNMSHDLKTPLTVILVYIEKLNKDKTISEEERYEIMTRLHEKILNVIGLMNKFFDLAKLESGDDDFPIGRLSVNEICRKNALEFYHLLQEKGLRVEVDIPEQDYFILGNENSLNRILSNLISNAIHYGSDGGVIGLTIREVGENIAIDIWDEGKGIAEPHQDRVFERLYTMDDARNPEFQGSGLGLSITKRLTEAMNGEIKLISQPYKKTVFTCIFKRITY</sequence>
<dbReference type="Proteomes" id="UP001059773">
    <property type="component" value="Chromosome"/>
</dbReference>
<keyword evidence="12" id="KW-1185">Reference proteome</keyword>
<comment type="subcellular location">
    <subcellularLocation>
        <location evidence="2">Membrane</location>
    </subcellularLocation>
</comment>
<keyword evidence="5" id="KW-0808">Transferase</keyword>
<gene>
    <name evidence="11" type="ORF">NP439_01605</name>
</gene>
<dbReference type="PANTHER" id="PTHR45453">
    <property type="entry name" value="PHOSPHATE REGULON SENSOR PROTEIN PHOR"/>
    <property type="match status" value="1"/>
</dbReference>
<evidence type="ECO:0000259" key="10">
    <source>
        <dbReference type="PROSITE" id="PS50109"/>
    </source>
</evidence>
<evidence type="ECO:0000256" key="6">
    <source>
        <dbReference type="ARBA" id="ARBA00022741"/>
    </source>
</evidence>
<evidence type="ECO:0000256" key="3">
    <source>
        <dbReference type="ARBA" id="ARBA00012438"/>
    </source>
</evidence>
<protein>
    <recommendedName>
        <fullName evidence="3">histidine kinase</fullName>
        <ecNumber evidence="3">2.7.13.3</ecNumber>
    </recommendedName>
</protein>
<dbReference type="InterPro" id="IPR004358">
    <property type="entry name" value="Sig_transdc_His_kin-like_C"/>
</dbReference>
<dbReference type="EC" id="2.7.13.3" evidence="3"/>
<dbReference type="SUPFAM" id="SSF47384">
    <property type="entry name" value="Homodimeric domain of signal transducing histidine kinase"/>
    <property type="match status" value="1"/>
</dbReference>
<keyword evidence="9" id="KW-0902">Two-component regulatory system</keyword>
<comment type="catalytic activity">
    <reaction evidence="1">
        <text>ATP + protein L-histidine = ADP + protein N-phospho-L-histidine.</text>
        <dbReference type="EC" id="2.7.13.3"/>
    </reaction>
</comment>
<keyword evidence="6" id="KW-0547">Nucleotide-binding</keyword>
<dbReference type="RefSeq" id="WP_256708502.1">
    <property type="nucleotide sequence ID" value="NZ_CP101914.1"/>
</dbReference>
<dbReference type="CDD" id="cd00082">
    <property type="entry name" value="HisKA"/>
    <property type="match status" value="1"/>
</dbReference>
<dbReference type="PRINTS" id="PR00344">
    <property type="entry name" value="BCTRLSENSOR"/>
</dbReference>
<dbReference type="SMART" id="SM00387">
    <property type="entry name" value="HATPase_c"/>
    <property type="match status" value="1"/>
</dbReference>
<evidence type="ECO:0000256" key="2">
    <source>
        <dbReference type="ARBA" id="ARBA00004370"/>
    </source>
</evidence>
<dbReference type="PANTHER" id="PTHR45453:SF1">
    <property type="entry name" value="PHOSPHATE REGULON SENSOR PROTEIN PHOR"/>
    <property type="match status" value="1"/>
</dbReference>
<dbReference type="InterPro" id="IPR003594">
    <property type="entry name" value="HATPase_dom"/>
</dbReference>
<dbReference type="InterPro" id="IPR036097">
    <property type="entry name" value="HisK_dim/P_sf"/>
</dbReference>
<dbReference type="PROSITE" id="PS50109">
    <property type="entry name" value="HIS_KIN"/>
    <property type="match status" value="1"/>
</dbReference>
<evidence type="ECO:0000256" key="7">
    <source>
        <dbReference type="ARBA" id="ARBA00022777"/>
    </source>
</evidence>
<dbReference type="Pfam" id="PF02518">
    <property type="entry name" value="HATPase_c"/>
    <property type="match status" value="1"/>
</dbReference>
<evidence type="ECO:0000256" key="8">
    <source>
        <dbReference type="ARBA" id="ARBA00022840"/>
    </source>
</evidence>
<name>A0ABY5JUH0_9BACI</name>
<dbReference type="Gene3D" id="1.10.287.130">
    <property type="match status" value="1"/>
</dbReference>
<keyword evidence="8" id="KW-0067">ATP-binding</keyword>
<dbReference type="InterPro" id="IPR050351">
    <property type="entry name" value="BphY/WalK/GraS-like"/>
</dbReference>
<dbReference type="InterPro" id="IPR003661">
    <property type="entry name" value="HisK_dim/P_dom"/>
</dbReference>
<dbReference type="EMBL" id="CP101914">
    <property type="protein sequence ID" value="UUI03430.1"/>
    <property type="molecule type" value="Genomic_DNA"/>
</dbReference>
<evidence type="ECO:0000256" key="1">
    <source>
        <dbReference type="ARBA" id="ARBA00000085"/>
    </source>
</evidence>
<evidence type="ECO:0000313" key="11">
    <source>
        <dbReference type="EMBL" id="UUI03430.1"/>
    </source>
</evidence>
<dbReference type="Gene3D" id="3.30.565.10">
    <property type="entry name" value="Histidine kinase-like ATPase, C-terminal domain"/>
    <property type="match status" value="1"/>
</dbReference>
<feature type="domain" description="Histidine kinase" evidence="10">
    <location>
        <begin position="92"/>
        <end position="310"/>
    </location>
</feature>
<keyword evidence="7 11" id="KW-0418">Kinase</keyword>
<dbReference type="InterPro" id="IPR005467">
    <property type="entry name" value="His_kinase_dom"/>
</dbReference>
<evidence type="ECO:0000313" key="12">
    <source>
        <dbReference type="Proteomes" id="UP001059773"/>
    </source>
</evidence>
<keyword evidence="4" id="KW-0597">Phosphoprotein</keyword>
<dbReference type="SMART" id="SM00388">
    <property type="entry name" value="HisKA"/>
    <property type="match status" value="1"/>
</dbReference>
<accession>A0ABY5JUH0</accession>
<organism evidence="11 12">
    <name type="scientific">Oceanobacillus jeddahense</name>
    <dbReference type="NCBI Taxonomy" id="1462527"/>
    <lineage>
        <taxon>Bacteria</taxon>
        <taxon>Bacillati</taxon>
        <taxon>Bacillota</taxon>
        <taxon>Bacilli</taxon>
        <taxon>Bacillales</taxon>
        <taxon>Bacillaceae</taxon>
        <taxon>Oceanobacillus</taxon>
    </lineage>
</organism>